<evidence type="ECO:0000259" key="12">
    <source>
        <dbReference type="PROSITE" id="PS51371"/>
    </source>
</evidence>
<comment type="similarity">
    <text evidence="6 11">Belongs to the DegT/DnrJ/EryC1 family.</text>
</comment>
<keyword evidence="4" id="KW-0808">Transferase</keyword>
<dbReference type="Gene3D" id="3.10.580.10">
    <property type="entry name" value="CBS-domain"/>
    <property type="match status" value="1"/>
</dbReference>
<sequence length="491" mass="53490">MTDINDFCARRTATIRDAMATINASGMQMLLLLDADGRFQRTVTDGDLRRLLLDGAEMAGTLESLPDLASVTAPEEISRKGALALMDKHEINHLPLIDGDGRVVRVLNRRDIGAPILLSTPHMGEAELHYVEEAFRTNWIAPLGPNVDAFEREIADLVGAGHAAAVSSGTAAIHLAVRILGVQPGDKVFCSTLTFAASANPIVYEGGEPVFIDSEPGSWNMSPVALERAFDAATAEGWLPKAVIVVNLYGQSADMDALNAICDRHGVPVIEDAAESLGARYKGRPSGVFGRMGVYSFNGNKIITTSGGGMLVSDDEELIKQARFLATQARDPAPHYQHSQIGFNYRMSNILAGVGRGQLQVLEQRVEARRAVYEAYRDGLSDIEGLEWQPEPDWSYSNRWLSALTIDPDVAGFTASDVIRRLGDEMIEARPVWKPMHLQPVFAHCRHFAHGNEPVSDRIFDQGLCMPSGSNMSPAEIARVVDAMRGIFKGR</sequence>
<dbReference type="FunFam" id="3.40.640.10:FF:000090">
    <property type="entry name" value="Pyridoxal phosphate-dependent aminotransferase"/>
    <property type="match status" value="1"/>
</dbReference>
<evidence type="ECO:0000256" key="11">
    <source>
        <dbReference type="RuleBase" id="RU004508"/>
    </source>
</evidence>
<comment type="catalytic activity">
    <reaction evidence="7">
        <text>GDP-alpha-D-perosamine + 2-oxoglutarate = GDP-4-dehydro-alpha-D-rhamnose + L-glutamate</text>
        <dbReference type="Rhea" id="RHEA:36779"/>
        <dbReference type="ChEBI" id="CHEBI:16810"/>
        <dbReference type="ChEBI" id="CHEBI:29985"/>
        <dbReference type="ChEBI" id="CHEBI:57964"/>
        <dbReference type="ChEBI" id="CHEBI:73996"/>
        <dbReference type="EC" id="2.6.1.102"/>
    </reaction>
</comment>
<comment type="cofactor">
    <cofactor evidence="1">
        <name>pyridoxal 5'-phosphate</name>
        <dbReference type="ChEBI" id="CHEBI:597326"/>
    </cofactor>
</comment>
<evidence type="ECO:0000256" key="9">
    <source>
        <dbReference type="ARBA" id="ARBA00074221"/>
    </source>
</evidence>
<dbReference type="Gene3D" id="3.90.1150.10">
    <property type="entry name" value="Aspartate Aminotransferase, domain 1"/>
    <property type="match status" value="1"/>
</dbReference>
<evidence type="ECO:0000256" key="2">
    <source>
        <dbReference type="ARBA" id="ARBA00005125"/>
    </source>
</evidence>
<dbReference type="InterPro" id="IPR015424">
    <property type="entry name" value="PyrdxlP-dep_Trfase"/>
</dbReference>
<evidence type="ECO:0000256" key="7">
    <source>
        <dbReference type="ARBA" id="ARBA00051587"/>
    </source>
</evidence>
<dbReference type="GO" id="GO:0102933">
    <property type="term" value="F:GDP-4-dehydro-6-deoxy-D-mannose-4-aminotransferase activity"/>
    <property type="evidence" value="ECO:0007669"/>
    <property type="project" value="UniProtKB-EC"/>
</dbReference>
<comment type="pathway">
    <text evidence="2">Bacterial outer membrane biogenesis; LPS O-antigen biosynthesis.</text>
</comment>
<dbReference type="Gene3D" id="3.40.640.10">
    <property type="entry name" value="Type I PLP-dependent aspartate aminotransferase-like (Major domain)"/>
    <property type="match status" value="1"/>
</dbReference>
<dbReference type="EMBL" id="JAATJM010000001">
    <property type="protein sequence ID" value="NJC41286.1"/>
    <property type="molecule type" value="Genomic_DNA"/>
</dbReference>
<dbReference type="EC" id="2.6.1.102" evidence="8"/>
<evidence type="ECO:0000256" key="1">
    <source>
        <dbReference type="ARBA" id="ARBA00001933"/>
    </source>
</evidence>
<dbReference type="RefSeq" id="WP_168046259.1">
    <property type="nucleotide sequence ID" value="NZ_JAATJM010000001.1"/>
</dbReference>
<dbReference type="SUPFAM" id="SSF53383">
    <property type="entry name" value="PLP-dependent transferases"/>
    <property type="match status" value="1"/>
</dbReference>
<accession>A0A7X6BP95</accession>
<dbReference type="InterPro" id="IPR000644">
    <property type="entry name" value="CBS_dom"/>
</dbReference>
<dbReference type="PANTHER" id="PTHR30244:SF34">
    <property type="entry name" value="DTDP-4-AMINO-4,6-DIDEOXYGALACTOSE TRANSAMINASE"/>
    <property type="match status" value="1"/>
</dbReference>
<proteinExistence type="inferred from homology"/>
<evidence type="ECO:0000256" key="6">
    <source>
        <dbReference type="ARBA" id="ARBA00037999"/>
    </source>
</evidence>
<feature type="domain" description="CBS" evidence="12">
    <location>
        <begin position="1"/>
        <end position="58"/>
    </location>
</feature>
<name>A0A7X6BP95_9CAUL</name>
<keyword evidence="3" id="KW-0032">Aminotransferase</keyword>
<dbReference type="Proteomes" id="UP000587415">
    <property type="component" value="Unassembled WGS sequence"/>
</dbReference>
<dbReference type="GO" id="GO:0000271">
    <property type="term" value="P:polysaccharide biosynthetic process"/>
    <property type="evidence" value="ECO:0007669"/>
    <property type="project" value="TreeGrafter"/>
</dbReference>
<comment type="caution">
    <text evidence="13">The sequence shown here is derived from an EMBL/GenBank/DDBJ whole genome shotgun (WGS) entry which is preliminary data.</text>
</comment>
<dbReference type="PANTHER" id="PTHR30244">
    <property type="entry name" value="TRANSAMINASE"/>
    <property type="match status" value="1"/>
</dbReference>
<evidence type="ECO:0000256" key="10">
    <source>
        <dbReference type="PROSITE-ProRule" id="PRU00703"/>
    </source>
</evidence>
<evidence type="ECO:0000256" key="5">
    <source>
        <dbReference type="ARBA" id="ARBA00022898"/>
    </source>
</evidence>
<evidence type="ECO:0000256" key="4">
    <source>
        <dbReference type="ARBA" id="ARBA00022679"/>
    </source>
</evidence>
<evidence type="ECO:0000313" key="13">
    <source>
        <dbReference type="EMBL" id="NJC41286.1"/>
    </source>
</evidence>
<organism evidence="13 14">
    <name type="scientific">Brevundimonas alba</name>
    <dbReference type="NCBI Taxonomy" id="74314"/>
    <lineage>
        <taxon>Bacteria</taxon>
        <taxon>Pseudomonadati</taxon>
        <taxon>Pseudomonadota</taxon>
        <taxon>Alphaproteobacteria</taxon>
        <taxon>Caulobacterales</taxon>
        <taxon>Caulobacteraceae</taxon>
        <taxon>Brevundimonas</taxon>
    </lineage>
</organism>
<dbReference type="GO" id="GO:0030170">
    <property type="term" value="F:pyridoxal phosphate binding"/>
    <property type="evidence" value="ECO:0007669"/>
    <property type="project" value="TreeGrafter"/>
</dbReference>
<dbReference type="PROSITE" id="PS51371">
    <property type="entry name" value="CBS"/>
    <property type="match status" value="2"/>
</dbReference>
<keyword evidence="10" id="KW-0129">CBS domain</keyword>
<evidence type="ECO:0000256" key="8">
    <source>
        <dbReference type="ARBA" id="ARBA00066317"/>
    </source>
</evidence>
<dbReference type="InterPro" id="IPR000653">
    <property type="entry name" value="DegT/StrS_aminotransferase"/>
</dbReference>
<dbReference type="InterPro" id="IPR015421">
    <property type="entry name" value="PyrdxlP-dep_Trfase_major"/>
</dbReference>
<keyword evidence="14" id="KW-1185">Reference proteome</keyword>
<dbReference type="InterPro" id="IPR015422">
    <property type="entry name" value="PyrdxlP-dep_Trfase_small"/>
</dbReference>
<dbReference type="Pfam" id="PF01041">
    <property type="entry name" value="DegT_DnrJ_EryC1"/>
    <property type="match status" value="1"/>
</dbReference>
<evidence type="ECO:0000256" key="3">
    <source>
        <dbReference type="ARBA" id="ARBA00022576"/>
    </source>
</evidence>
<feature type="domain" description="CBS" evidence="12">
    <location>
        <begin position="64"/>
        <end position="125"/>
    </location>
</feature>
<reference evidence="13 14" key="1">
    <citation type="submission" date="2020-03" db="EMBL/GenBank/DDBJ databases">
        <title>Genomic Encyclopedia of Type Strains, Phase IV (KMG-IV): sequencing the most valuable type-strain genomes for metagenomic binning, comparative biology and taxonomic classification.</title>
        <authorList>
            <person name="Goeker M."/>
        </authorList>
    </citation>
    <scope>NUCLEOTIDE SEQUENCE [LARGE SCALE GENOMIC DNA]</scope>
    <source>
        <strain evidence="13 14">DSM 4736</strain>
    </source>
</reference>
<keyword evidence="5 11" id="KW-0663">Pyridoxal phosphate</keyword>
<evidence type="ECO:0000313" key="14">
    <source>
        <dbReference type="Proteomes" id="UP000587415"/>
    </source>
</evidence>
<dbReference type="AlphaFoldDB" id="A0A7X6BP95"/>
<dbReference type="SUPFAM" id="SSF54631">
    <property type="entry name" value="CBS-domain pair"/>
    <property type="match status" value="1"/>
</dbReference>
<dbReference type="Pfam" id="PF00571">
    <property type="entry name" value="CBS"/>
    <property type="match status" value="1"/>
</dbReference>
<protein>
    <recommendedName>
        <fullName evidence="9">GDP-perosamine synthase</fullName>
        <ecNumber evidence="8">2.6.1.102</ecNumber>
    </recommendedName>
</protein>
<dbReference type="InterPro" id="IPR046342">
    <property type="entry name" value="CBS_dom_sf"/>
</dbReference>
<gene>
    <name evidence="13" type="ORF">GGQ87_001544</name>
</gene>
<dbReference type="CDD" id="cd00616">
    <property type="entry name" value="AHBA_syn"/>
    <property type="match status" value="1"/>
</dbReference>